<dbReference type="SMART" id="SM00248">
    <property type="entry name" value="ANK"/>
    <property type="match status" value="6"/>
</dbReference>
<dbReference type="Proteomes" id="UP001634393">
    <property type="component" value="Unassembled WGS sequence"/>
</dbReference>
<dbReference type="Pfam" id="PF12796">
    <property type="entry name" value="Ank_2"/>
    <property type="match status" value="3"/>
</dbReference>
<evidence type="ECO:0000256" key="1">
    <source>
        <dbReference type="ARBA" id="ARBA00022737"/>
    </source>
</evidence>
<evidence type="ECO:0000313" key="6">
    <source>
        <dbReference type="Proteomes" id="UP001634393"/>
    </source>
</evidence>
<dbReference type="PRINTS" id="PR01415">
    <property type="entry name" value="ANKYRIN"/>
</dbReference>
<protein>
    <submittedName>
        <fullName evidence="5">Uncharacterized protein</fullName>
    </submittedName>
</protein>
<dbReference type="PANTHER" id="PTHR46224">
    <property type="entry name" value="ANKYRIN REPEAT FAMILY PROTEIN"/>
    <property type="match status" value="1"/>
</dbReference>
<feature type="repeat" description="TPR" evidence="4">
    <location>
        <begin position="320"/>
        <end position="353"/>
    </location>
</feature>
<evidence type="ECO:0000313" key="5">
    <source>
        <dbReference type="EMBL" id="KAL3818946.1"/>
    </source>
</evidence>
<dbReference type="PANTHER" id="PTHR46224:SF67">
    <property type="entry name" value="HSP70-HSP90 ORGANIZING PROTEIN 3-LIKE"/>
    <property type="match status" value="1"/>
</dbReference>
<dbReference type="SMART" id="SM00028">
    <property type="entry name" value="TPR"/>
    <property type="match status" value="2"/>
</dbReference>
<organism evidence="5 6">
    <name type="scientific">Penstemon smallii</name>
    <dbReference type="NCBI Taxonomy" id="265156"/>
    <lineage>
        <taxon>Eukaryota</taxon>
        <taxon>Viridiplantae</taxon>
        <taxon>Streptophyta</taxon>
        <taxon>Embryophyta</taxon>
        <taxon>Tracheophyta</taxon>
        <taxon>Spermatophyta</taxon>
        <taxon>Magnoliopsida</taxon>
        <taxon>eudicotyledons</taxon>
        <taxon>Gunneridae</taxon>
        <taxon>Pentapetalae</taxon>
        <taxon>asterids</taxon>
        <taxon>lamiids</taxon>
        <taxon>Lamiales</taxon>
        <taxon>Plantaginaceae</taxon>
        <taxon>Cheloneae</taxon>
        <taxon>Penstemon</taxon>
    </lineage>
</organism>
<feature type="repeat" description="ANK" evidence="3">
    <location>
        <begin position="183"/>
        <end position="215"/>
    </location>
</feature>
<dbReference type="PROSITE" id="PS50297">
    <property type="entry name" value="ANK_REP_REGION"/>
    <property type="match status" value="5"/>
</dbReference>
<keyword evidence="1" id="KW-0677">Repeat</keyword>
<comment type="caution">
    <text evidence="5">The sequence shown here is derived from an EMBL/GenBank/DDBJ whole genome shotgun (WGS) entry which is preliminary data.</text>
</comment>
<dbReference type="InterPro" id="IPR011990">
    <property type="entry name" value="TPR-like_helical_dom_sf"/>
</dbReference>
<dbReference type="EMBL" id="JBJXBP010000007">
    <property type="protein sequence ID" value="KAL3818946.1"/>
    <property type="molecule type" value="Genomic_DNA"/>
</dbReference>
<evidence type="ECO:0000256" key="4">
    <source>
        <dbReference type="PROSITE-ProRule" id="PRU00339"/>
    </source>
</evidence>
<gene>
    <name evidence="5" type="ORF">ACJIZ3_004851</name>
</gene>
<dbReference type="Gene3D" id="1.25.40.20">
    <property type="entry name" value="Ankyrin repeat-containing domain"/>
    <property type="match status" value="2"/>
</dbReference>
<dbReference type="PROSITE" id="PS50005">
    <property type="entry name" value="TPR"/>
    <property type="match status" value="1"/>
</dbReference>
<dbReference type="Gene3D" id="1.25.40.10">
    <property type="entry name" value="Tetratricopeptide repeat domain"/>
    <property type="match status" value="1"/>
</dbReference>
<dbReference type="SUPFAM" id="SSF48403">
    <property type="entry name" value="Ankyrin repeat"/>
    <property type="match status" value="1"/>
</dbReference>
<keyword evidence="6" id="KW-1185">Reference proteome</keyword>
<dbReference type="SUPFAM" id="SSF48452">
    <property type="entry name" value="TPR-like"/>
    <property type="match status" value="1"/>
</dbReference>
<sequence>MASTSRARGTTTSSILREALGGELIRFQQLATELDNGDGLAKAITNVKDDKGRSAIHFAAAGGRYSICYYLIEKIEIEIDMSDDNGDTPLHFAVLCQHVPVTRYLIRLGASSLLYNSKGYTPLHYAAEKGNEDILECLITNGAIIDHESETGTPLHWAAAKGNKEAVKLLLARNANPNSISHHFITPLLLAVISGSLECLVLLLKAGADPNIARSGVTPLGQAARNGFTAMVYHLLKHRADPNAVDTRMTWIRHSESKGKEALLKKEYAMAVYWYSQAMALNPHNETLYSDRSMTWARLNKGKQALSDAEFCVSLKPLWSKGHYRKGAALLMLKDYSMALEEFSAALKLEPKIKEAQQKIIHWHLFIVALLVST</sequence>
<dbReference type="PROSITE" id="PS50088">
    <property type="entry name" value="ANK_REPEAT"/>
    <property type="match status" value="5"/>
</dbReference>
<evidence type="ECO:0000256" key="2">
    <source>
        <dbReference type="ARBA" id="ARBA00022803"/>
    </source>
</evidence>
<dbReference type="Pfam" id="PF07719">
    <property type="entry name" value="TPR_2"/>
    <property type="match status" value="1"/>
</dbReference>
<feature type="repeat" description="ANK" evidence="3">
    <location>
        <begin position="118"/>
        <end position="150"/>
    </location>
</feature>
<accession>A0ABD3S390</accession>
<keyword evidence="3" id="KW-0040">ANK repeat</keyword>
<proteinExistence type="predicted"/>
<dbReference type="AlphaFoldDB" id="A0ABD3S390"/>
<reference evidence="5 6" key="1">
    <citation type="submission" date="2024-12" db="EMBL/GenBank/DDBJ databases">
        <title>The unique morphological basis and parallel evolutionary history of personate flowers in Penstemon.</title>
        <authorList>
            <person name="Depatie T.H."/>
            <person name="Wessinger C.A."/>
        </authorList>
    </citation>
    <scope>NUCLEOTIDE SEQUENCE [LARGE SCALE GENOMIC DNA]</scope>
    <source>
        <strain evidence="5">WTNN_2</strain>
        <tissue evidence="5">Leaf</tissue>
    </source>
</reference>
<feature type="repeat" description="ANK" evidence="3">
    <location>
        <begin position="215"/>
        <end position="247"/>
    </location>
</feature>
<dbReference type="InterPro" id="IPR002110">
    <property type="entry name" value="Ankyrin_rpt"/>
</dbReference>
<dbReference type="InterPro" id="IPR036770">
    <property type="entry name" value="Ankyrin_rpt-contain_sf"/>
</dbReference>
<dbReference type="InterPro" id="IPR019734">
    <property type="entry name" value="TPR_rpt"/>
</dbReference>
<evidence type="ECO:0000256" key="3">
    <source>
        <dbReference type="PROSITE-ProRule" id="PRU00023"/>
    </source>
</evidence>
<feature type="repeat" description="ANK" evidence="3">
    <location>
        <begin position="85"/>
        <end position="117"/>
    </location>
</feature>
<dbReference type="InterPro" id="IPR013105">
    <property type="entry name" value="TPR_2"/>
</dbReference>
<name>A0ABD3S390_9LAMI</name>
<keyword evidence="2 4" id="KW-0802">TPR repeat</keyword>
<dbReference type="InterPro" id="IPR051616">
    <property type="entry name" value="Cul2-RING_E3_ligase_SR"/>
</dbReference>
<feature type="repeat" description="ANK" evidence="3">
    <location>
        <begin position="150"/>
        <end position="182"/>
    </location>
</feature>